<feature type="domain" description="Glycosyltransferase subfamily 4-like N-terminal" evidence="3">
    <location>
        <begin position="14"/>
        <end position="171"/>
    </location>
</feature>
<dbReference type="EMBL" id="JACKXE010000002">
    <property type="protein sequence ID" value="MBB6629751.1"/>
    <property type="molecule type" value="Genomic_DNA"/>
</dbReference>
<keyword evidence="1" id="KW-0328">Glycosyltransferase</keyword>
<dbReference type="CDD" id="cd03801">
    <property type="entry name" value="GT4_PimA-like"/>
    <property type="match status" value="1"/>
</dbReference>
<dbReference type="Pfam" id="PF13692">
    <property type="entry name" value="Glyco_trans_1_4"/>
    <property type="match status" value="1"/>
</dbReference>
<sequence length="382" mass="40541">MRILHVTDCYLPRIGGIEMHVRDLCRAQRDAGHDALVVTATAAGPNAESDDPWVHRLRPDARLLLSSATGGDGLAGLLDQYRPDVVHAHVSVFSPFTVGAARQAAAAGLPTLVTVHSMWQGPVRRVMRALLLGLSREPVAWSAVSRSAAEPVRAVLADRVPVLVLPNAVDPGWWRSEPAPVPAVPTIVSVMRLARRKRPLALARMLRKVRATLPADLPLRAVIVGDGPQRPALEAYLARHATSWVEVRGRLDREQIRSLYAESTVYAAPATLESFGIAALEARSAGLPVVASTRGGVGEFVTDGVDGLLAHDDDDMVAALVRLVGDATLLASITAHNRAEVPRLDWPAACTASLAAYAVAARRAGTEAVGSTLAQAVAGQRS</sequence>
<dbReference type="Proteomes" id="UP000523955">
    <property type="component" value="Unassembled WGS sequence"/>
</dbReference>
<comment type="caution">
    <text evidence="4">The sequence shown here is derived from an EMBL/GenBank/DDBJ whole genome shotgun (WGS) entry which is preliminary data.</text>
</comment>
<name>A0A7X0RK17_9ACTN</name>
<dbReference type="RefSeq" id="WP_185254976.1">
    <property type="nucleotide sequence ID" value="NZ_JACKXE010000002.1"/>
</dbReference>
<dbReference type="PANTHER" id="PTHR45947:SF3">
    <property type="entry name" value="SULFOQUINOVOSYL TRANSFERASE SQD2"/>
    <property type="match status" value="1"/>
</dbReference>
<evidence type="ECO:0000259" key="3">
    <source>
        <dbReference type="Pfam" id="PF13439"/>
    </source>
</evidence>
<dbReference type="InterPro" id="IPR028098">
    <property type="entry name" value="Glyco_trans_4-like_N"/>
</dbReference>
<dbReference type="Pfam" id="PF13439">
    <property type="entry name" value="Glyco_transf_4"/>
    <property type="match status" value="1"/>
</dbReference>
<reference evidence="4 5" key="1">
    <citation type="submission" date="2020-08" db="EMBL/GenBank/DDBJ databases">
        <authorList>
            <person name="Seo M.-J."/>
        </authorList>
    </citation>
    <scope>NUCLEOTIDE SEQUENCE [LARGE SCALE GENOMIC DNA]</scope>
    <source>
        <strain evidence="4 5">KIGAM211</strain>
    </source>
</reference>
<keyword evidence="5" id="KW-1185">Reference proteome</keyword>
<keyword evidence="2 4" id="KW-0808">Transferase</keyword>
<dbReference type="InterPro" id="IPR050194">
    <property type="entry name" value="Glycosyltransferase_grp1"/>
</dbReference>
<gene>
    <name evidence="4" type="ORF">H5V45_20710</name>
</gene>
<protein>
    <submittedName>
        <fullName evidence="4">Glycosyltransferase family 4 protein</fullName>
    </submittedName>
</protein>
<dbReference type="GO" id="GO:0016758">
    <property type="term" value="F:hexosyltransferase activity"/>
    <property type="evidence" value="ECO:0007669"/>
    <property type="project" value="TreeGrafter"/>
</dbReference>
<dbReference type="PANTHER" id="PTHR45947">
    <property type="entry name" value="SULFOQUINOVOSYL TRANSFERASE SQD2"/>
    <property type="match status" value="1"/>
</dbReference>
<evidence type="ECO:0000313" key="4">
    <source>
        <dbReference type="EMBL" id="MBB6629751.1"/>
    </source>
</evidence>
<evidence type="ECO:0000313" key="5">
    <source>
        <dbReference type="Proteomes" id="UP000523955"/>
    </source>
</evidence>
<organism evidence="4 5">
    <name type="scientific">Nocardioides luti</name>
    <dbReference type="NCBI Taxonomy" id="2761101"/>
    <lineage>
        <taxon>Bacteria</taxon>
        <taxon>Bacillati</taxon>
        <taxon>Actinomycetota</taxon>
        <taxon>Actinomycetes</taxon>
        <taxon>Propionibacteriales</taxon>
        <taxon>Nocardioidaceae</taxon>
        <taxon>Nocardioides</taxon>
    </lineage>
</organism>
<evidence type="ECO:0000256" key="1">
    <source>
        <dbReference type="ARBA" id="ARBA00022676"/>
    </source>
</evidence>
<evidence type="ECO:0000256" key="2">
    <source>
        <dbReference type="ARBA" id="ARBA00022679"/>
    </source>
</evidence>
<proteinExistence type="predicted"/>
<dbReference type="GO" id="GO:1901137">
    <property type="term" value="P:carbohydrate derivative biosynthetic process"/>
    <property type="evidence" value="ECO:0007669"/>
    <property type="project" value="UniProtKB-ARBA"/>
</dbReference>
<accession>A0A7X0RK17</accession>
<dbReference type="SUPFAM" id="SSF53756">
    <property type="entry name" value="UDP-Glycosyltransferase/glycogen phosphorylase"/>
    <property type="match status" value="1"/>
</dbReference>
<dbReference type="AlphaFoldDB" id="A0A7X0RK17"/>
<dbReference type="Gene3D" id="3.40.50.2000">
    <property type="entry name" value="Glycogen Phosphorylase B"/>
    <property type="match status" value="2"/>
</dbReference>